<dbReference type="InterPro" id="IPR006204">
    <property type="entry name" value="GHMP_kinase_N_dom"/>
</dbReference>
<protein>
    <recommendedName>
        <fullName evidence="7">GHMP kinase</fullName>
    </recommendedName>
</protein>
<dbReference type="EMBL" id="JALJOV010001772">
    <property type="protein sequence ID" value="KAK9841082.1"/>
    <property type="molecule type" value="Genomic_DNA"/>
</dbReference>
<evidence type="ECO:0000256" key="2">
    <source>
        <dbReference type="ARBA" id="ARBA00022840"/>
    </source>
</evidence>
<dbReference type="GO" id="GO:0005829">
    <property type="term" value="C:cytosol"/>
    <property type="evidence" value="ECO:0007669"/>
    <property type="project" value="TreeGrafter"/>
</dbReference>
<evidence type="ECO:0000259" key="4">
    <source>
        <dbReference type="Pfam" id="PF08544"/>
    </source>
</evidence>
<proteinExistence type="predicted"/>
<dbReference type="Pfam" id="PF08544">
    <property type="entry name" value="GHMP_kinases_C"/>
    <property type="match status" value="1"/>
</dbReference>
<comment type="caution">
    <text evidence="5">The sequence shown here is derived from an EMBL/GenBank/DDBJ whole genome shotgun (WGS) entry which is preliminary data.</text>
</comment>
<evidence type="ECO:0008006" key="7">
    <source>
        <dbReference type="Google" id="ProtNLM"/>
    </source>
</evidence>
<dbReference type="SUPFAM" id="SSF55060">
    <property type="entry name" value="GHMP Kinase, C-terminal domain"/>
    <property type="match status" value="1"/>
</dbReference>
<dbReference type="PRINTS" id="PR00959">
    <property type="entry name" value="MEVGALKINASE"/>
</dbReference>
<dbReference type="InterPro" id="IPR020568">
    <property type="entry name" value="Ribosomal_Su5_D2-typ_SF"/>
</dbReference>
<dbReference type="PIRSF" id="PIRSF000530">
    <property type="entry name" value="Galactokinase"/>
    <property type="match status" value="1"/>
</dbReference>
<dbReference type="GO" id="GO:0005524">
    <property type="term" value="F:ATP binding"/>
    <property type="evidence" value="ECO:0007669"/>
    <property type="project" value="UniProtKB-KW"/>
</dbReference>
<dbReference type="Pfam" id="PF00288">
    <property type="entry name" value="GHMP_kinases_N"/>
    <property type="match status" value="1"/>
</dbReference>
<reference evidence="5 6" key="1">
    <citation type="journal article" date="2024" name="Nat. Commun.">
        <title>Phylogenomics reveals the evolutionary origins of lichenization in chlorophyte algae.</title>
        <authorList>
            <person name="Puginier C."/>
            <person name="Libourel C."/>
            <person name="Otte J."/>
            <person name="Skaloud P."/>
            <person name="Haon M."/>
            <person name="Grisel S."/>
            <person name="Petersen M."/>
            <person name="Berrin J.G."/>
            <person name="Delaux P.M."/>
            <person name="Dal Grande F."/>
            <person name="Keller J."/>
        </authorList>
    </citation>
    <scope>NUCLEOTIDE SEQUENCE [LARGE SCALE GENOMIC DNA]</scope>
    <source>
        <strain evidence="5 6">SAG 2523</strain>
    </source>
</reference>
<evidence type="ECO:0000313" key="6">
    <source>
        <dbReference type="Proteomes" id="UP001485043"/>
    </source>
</evidence>
<name>A0AAW1S639_9CHLO</name>
<dbReference type="InterPro" id="IPR014721">
    <property type="entry name" value="Ribsml_uS5_D2-typ_fold_subgr"/>
</dbReference>
<dbReference type="PANTHER" id="PTHR10457">
    <property type="entry name" value="MEVALONATE KINASE/GALACTOKINASE"/>
    <property type="match status" value="1"/>
</dbReference>
<keyword evidence="1" id="KW-0547">Nucleotide-binding</keyword>
<dbReference type="GO" id="GO:0004335">
    <property type="term" value="F:galactokinase activity"/>
    <property type="evidence" value="ECO:0007669"/>
    <property type="project" value="TreeGrafter"/>
</dbReference>
<dbReference type="AlphaFoldDB" id="A0AAW1S639"/>
<dbReference type="InterPro" id="IPR013750">
    <property type="entry name" value="GHMP_kinase_C_dom"/>
</dbReference>
<dbReference type="Gene3D" id="3.30.70.890">
    <property type="entry name" value="GHMP kinase, C-terminal domain"/>
    <property type="match status" value="1"/>
</dbReference>
<evidence type="ECO:0000259" key="3">
    <source>
        <dbReference type="Pfam" id="PF00288"/>
    </source>
</evidence>
<organism evidence="5 6">
    <name type="scientific">Apatococcus fuscideae</name>
    <dbReference type="NCBI Taxonomy" id="2026836"/>
    <lineage>
        <taxon>Eukaryota</taxon>
        <taxon>Viridiplantae</taxon>
        <taxon>Chlorophyta</taxon>
        <taxon>core chlorophytes</taxon>
        <taxon>Trebouxiophyceae</taxon>
        <taxon>Chlorellales</taxon>
        <taxon>Chlorellaceae</taxon>
        <taxon>Apatococcus</taxon>
    </lineage>
</organism>
<feature type="domain" description="GHMP kinase C-terminal" evidence="4">
    <location>
        <begin position="311"/>
        <end position="353"/>
    </location>
</feature>
<dbReference type="InterPro" id="IPR006206">
    <property type="entry name" value="Mevalonate/galactokinase"/>
</dbReference>
<keyword evidence="2" id="KW-0067">ATP-binding</keyword>
<dbReference type="PANTHER" id="PTHR10457:SF35">
    <property type="entry name" value="L-ARABINOKINASE"/>
    <property type="match status" value="1"/>
</dbReference>
<dbReference type="Proteomes" id="UP001485043">
    <property type="component" value="Unassembled WGS sequence"/>
</dbReference>
<dbReference type="SUPFAM" id="SSF54211">
    <property type="entry name" value="Ribosomal protein S5 domain 2-like"/>
    <property type="match status" value="1"/>
</dbReference>
<feature type="domain" description="GHMP kinase N-terminal" evidence="3">
    <location>
        <begin position="57"/>
        <end position="145"/>
    </location>
</feature>
<sequence length="382" mass="40328">MSPTDMQVVSLHADATNRGPTFDLDLAELDGSNGQPLSYAAARQLLKSDPAVSWAAYVAGMLVVLKKEDGLQLTRSISLLIDSAVPEGKGVSSSAALEVAVMQALLHAHGLSLDGHRLATLCQKVENDVVGAPCGVMDQMAAAVGEADSLLCLTCQPAELHPSLPIPLGIRFWALDSGIRHTCVRLGGGYLCNITPSQFAQLHESHLPASMTGADFLSLSQHEHWDEATQVVPEQQYPVAAATAHPIFENFRVRTMQQLLSHAGSDPEALVQAGELMFQSHASYGRCGLGSEGTDRLVNLARDEMTNSQTSSSGPCIYGAKITGGGSGGAVCLLAQDSLAGQAAIERIRDKYHHQTGYKPDVFVGSSGGALRQGIVRLKLPG</sequence>
<dbReference type="InterPro" id="IPR036554">
    <property type="entry name" value="GHMP_kinase_C_sf"/>
</dbReference>
<dbReference type="GO" id="GO:0006012">
    <property type="term" value="P:galactose metabolic process"/>
    <property type="evidence" value="ECO:0007669"/>
    <property type="project" value="TreeGrafter"/>
</dbReference>
<gene>
    <name evidence="5" type="ORF">WJX84_000957</name>
</gene>
<evidence type="ECO:0000256" key="1">
    <source>
        <dbReference type="ARBA" id="ARBA00022741"/>
    </source>
</evidence>
<dbReference type="Gene3D" id="3.30.230.10">
    <property type="match status" value="1"/>
</dbReference>
<accession>A0AAW1S639</accession>
<evidence type="ECO:0000313" key="5">
    <source>
        <dbReference type="EMBL" id="KAK9841082.1"/>
    </source>
</evidence>
<keyword evidence="6" id="KW-1185">Reference proteome</keyword>